<accession>A0A2M9Q5N2</accession>
<dbReference type="RefSeq" id="WP_100543355.1">
    <property type="nucleotide sequence ID" value="NZ_PHQY01000612.1"/>
</dbReference>
<gene>
    <name evidence="1" type="ORF">CWD94_12625</name>
</gene>
<evidence type="ECO:0000313" key="1">
    <source>
        <dbReference type="EMBL" id="PJO43390.1"/>
    </source>
</evidence>
<dbReference type="AlphaFoldDB" id="A0A2M9Q5N2"/>
<evidence type="ECO:0000313" key="2">
    <source>
        <dbReference type="Proteomes" id="UP000232101"/>
    </source>
</evidence>
<comment type="caution">
    <text evidence="1">The sequence shown here is derived from an EMBL/GenBank/DDBJ whole genome shotgun (WGS) entry which is preliminary data.</text>
</comment>
<proteinExistence type="predicted"/>
<dbReference type="Proteomes" id="UP000232101">
    <property type="component" value="Unassembled WGS sequence"/>
</dbReference>
<sequence>MSRQVEYEFLRIIDRIEEENLLLIIANIREVRKNPITGSLNVLSRHSHSEEYPLENIPRHIQILDAVEPTRISPQEFDQLIKLYKNDINSFLLYTP</sequence>
<organism evidence="1 2">
    <name type="scientific">Lysinibacillus xylanilyticus</name>
    <dbReference type="NCBI Taxonomy" id="582475"/>
    <lineage>
        <taxon>Bacteria</taxon>
        <taxon>Bacillati</taxon>
        <taxon>Bacillota</taxon>
        <taxon>Bacilli</taxon>
        <taxon>Bacillales</taxon>
        <taxon>Bacillaceae</taxon>
        <taxon>Lysinibacillus</taxon>
    </lineage>
</organism>
<reference evidence="1 2" key="1">
    <citation type="submission" date="2017-11" db="EMBL/GenBank/DDBJ databases">
        <title>Bacterial isolate from king chilli rhizosphere.</title>
        <authorList>
            <person name="Takhelmayum P."/>
            <person name="Sarangthem I."/>
        </authorList>
    </citation>
    <scope>NUCLEOTIDE SEQUENCE [LARGE SCALE GENOMIC DNA]</scope>
    <source>
        <strain evidence="2">t26</strain>
    </source>
</reference>
<protein>
    <submittedName>
        <fullName evidence="1">Uncharacterized protein</fullName>
    </submittedName>
</protein>
<name>A0A2M9Q5N2_9BACI</name>
<dbReference type="EMBL" id="PHQY01000612">
    <property type="protein sequence ID" value="PJO43390.1"/>
    <property type="molecule type" value="Genomic_DNA"/>
</dbReference>